<keyword evidence="1" id="KW-1133">Transmembrane helix</keyword>
<name>A0A543A090_9MICC</name>
<feature type="transmembrane region" description="Helical" evidence="1">
    <location>
        <begin position="116"/>
        <end position="136"/>
    </location>
</feature>
<dbReference type="EMBL" id="VFOU01000004">
    <property type="protein sequence ID" value="TQL66007.1"/>
    <property type="molecule type" value="Genomic_DNA"/>
</dbReference>
<evidence type="ECO:0000313" key="3">
    <source>
        <dbReference type="Proteomes" id="UP000319746"/>
    </source>
</evidence>
<proteinExistence type="predicted"/>
<evidence type="ECO:0008006" key="4">
    <source>
        <dbReference type="Google" id="ProtNLM"/>
    </source>
</evidence>
<accession>A0A543A090</accession>
<protein>
    <recommendedName>
        <fullName evidence="4">DUF4345 domain-containing protein</fullName>
    </recommendedName>
</protein>
<keyword evidence="3" id="KW-1185">Reference proteome</keyword>
<comment type="caution">
    <text evidence="2">The sequence shown here is derived from an EMBL/GenBank/DDBJ whole genome shotgun (WGS) entry which is preliminary data.</text>
</comment>
<dbReference type="Proteomes" id="UP000319746">
    <property type="component" value="Unassembled WGS sequence"/>
</dbReference>
<evidence type="ECO:0000313" key="2">
    <source>
        <dbReference type="EMBL" id="TQL66007.1"/>
    </source>
</evidence>
<dbReference type="AlphaFoldDB" id="A0A543A090"/>
<gene>
    <name evidence="2" type="ORF">FB556_2484</name>
</gene>
<reference evidence="2 3" key="1">
    <citation type="submission" date="2019-06" db="EMBL/GenBank/DDBJ databases">
        <title>Sequencing the genomes of 1000 actinobacteria strains.</title>
        <authorList>
            <person name="Klenk H.-P."/>
        </authorList>
    </citation>
    <scope>NUCLEOTIDE SEQUENCE [LARGE SCALE GENOMIC DNA]</scope>
    <source>
        <strain evidence="2 3">DSM 24083</strain>
    </source>
</reference>
<feature type="transmembrane region" description="Helical" evidence="1">
    <location>
        <begin position="88"/>
        <end position="110"/>
    </location>
</feature>
<evidence type="ECO:0000256" key="1">
    <source>
        <dbReference type="SAM" id="Phobius"/>
    </source>
</evidence>
<organism evidence="2 3">
    <name type="scientific">Enteractinococcus coprophilus</name>
    <dbReference type="NCBI Taxonomy" id="1027633"/>
    <lineage>
        <taxon>Bacteria</taxon>
        <taxon>Bacillati</taxon>
        <taxon>Actinomycetota</taxon>
        <taxon>Actinomycetes</taxon>
        <taxon>Micrococcales</taxon>
        <taxon>Micrococcaceae</taxon>
    </lineage>
</organism>
<feature type="transmembrane region" description="Helical" evidence="1">
    <location>
        <begin position="60"/>
        <end position="81"/>
    </location>
</feature>
<keyword evidence="1" id="KW-0472">Membrane</keyword>
<feature type="transmembrane region" description="Helical" evidence="1">
    <location>
        <begin position="16"/>
        <end position="40"/>
    </location>
</feature>
<sequence length="152" mass="16842">MRSADQPRNHIPHQKILSVFLLVIAIVNVISCAAGAWGIATAGPQLFGADLLAGTLFEDQYWLAALALAFVGLVQILALIAHLSRSRWVATLHAFAGMTMVVFIFVEVLIINETFFLQPLFFGLGALQLSLSPLFWQLLPRRWPAREWGSSR</sequence>
<keyword evidence="1" id="KW-0812">Transmembrane</keyword>
<dbReference type="OrthoDB" id="3732992at2"/>
<dbReference type="RefSeq" id="WP_141868092.1">
    <property type="nucleotide sequence ID" value="NZ_BAABAN010000017.1"/>
</dbReference>